<dbReference type="InterPro" id="IPR036465">
    <property type="entry name" value="vWFA_dom_sf"/>
</dbReference>
<dbReference type="InterPro" id="IPR008197">
    <property type="entry name" value="WAP_dom"/>
</dbReference>
<dbReference type="PRINTS" id="PR00453">
    <property type="entry name" value="VWFADOMAIN"/>
</dbReference>
<comment type="caution">
    <text evidence="3">The sequence shown here is derived from an EMBL/GenBank/DDBJ whole genome shotgun (WGS) entry which is preliminary data.</text>
</comment>
<dbReference type="SMART" id="SM00327">
    <property type="entry name" value="VWA"/>
    <property type="match status" value="1"/>
</dbReference>
<dbReference type="Pfam" id="PF00095">
    <property type="entry name" value="WAP"/>
    <property type="match status" value="1"/>
</dbReference>
<dbReference type="InterPro" id="IPR036645">
    <property type="entry name" value="Elafin-like_sf"/>
</dbReference>
<dbReference type="GO" id="GO:0030414">
    <property type="term" value="F:peptidase inhibitor activity"/>
    <property type="evidence" value="ECO:0007669"/>
    <property type="project" value="InterPro"/>
</dbReference>
<dbReference type="InterPro" id="IPR002035">
    <property type="entry name" value="VWF_A"/>
</dbReference>
<dbReference type="Pfam" id="PF00092">
    <property type="entry name" value="VWA"/>
    <property type="match status" value="1"/>
</dbReference>
<dbReference type="PANTHER" id="PTHR24020:SF20">
    <property type="entry name" value="PH DOMAIN-CONTAINING PROTEIN"/>
    <property type="match status" value="1"/>
</dbReference>
<evidence type="ECO:0000259" key="2">
    <source>
        <dbReference type="PROSITE" id="PS50234"/>
    </source>
</evidence>
<dbReference type="Proteomes" id="UP000225706">
    <property type="component" value="Unassembled WGS sequence"/>
</dbReference>
<evidence type="ECO:0000313" key="3">
    <source>
        <dbReference type="EMBL" id="PFX32404.1"/>
    </source>
</evidence>
<dbReference type="AlphaFoldDB" id="A0A2B4SP04"/>
<reference evidence="4" key="1">
    <citation type="journal article" date="2017" name="bioRxiv">
        <title>Comparative analysis of the genomes of Stylophora pistillata and Acropora digitifera provides evidence for extensive differences between species of corals.</title>
        <authorList>
            <person name="Voolstra C.R."/>
            <person name="Li Y."/>
            <person name="Liew Y.J."/>
            <person name="Baumgarten S."/>
            <person name="Zoccola D."/>
            <person name="Flot J.-F."/>
            <person name="Tambutte S."/>
            <person name="Allemand D."/>
            <person name="Aranda M."/>
        </authorList>
    </citation>
    <scope>NUCLEOTIDE SEQUENCE [LARGE SCALE GENOMIC DNA]</scope>
</reference>
<dbReference type="Gene3D" id="3.40.50.410">
    <property type="entry name" value="von Willebrand factor, type A domain"/>
    <property type="match status" value="1"/>
</dbReference>
<protein>
    <submittedName>
        <fullName evidence="3">Matrilin-3</fullName>
    </submittedName>
</protein>
<dbReference type="SUPFAM" id="SSF57256">
    <property type="entry name" value="Elafin-like"/>
    <property type="match status" value="1"/>
</dbReference>
<feature type="chain" id="PRO_5013287449" evidence="1">
    <location>
        <begin position="22"/>
        <end position="303"/>
    </location>
</feature>
<name>A0A2B4SP04_STYPI</name>
<feature type="domain" description="VWFA" evidence="2">
    <location>
        <begin position="97"/>
        <end position="281"/>
    </location>
</feature>
<dbReference type="PROSITE" id="PS50234">
    <property type="entry name" value="VWFA"/>
    <property type="match status" value="1"/>
</dbReference>
<accession>A0A2B4SP04</accession>
<dbReference type="CDD" id="cd01450">
    <property type="entry name" value="vWFA_subfamily_ECM"/>
    <property type="match status" value="1"/>
</dbReference>
<gene>
    <name evidence="3" type="primary">MATN3</name>
    <name evidence="3" type="ORF">AWC38_SpisGene2743</name>
</gene>
<evidence type="ECO:0000256" key="1">
    <source>
        <dbReference type="SAM" id="SignalP"/>
    </source>
</evidence>
<dbReference type="InterPro" id="IPR050525">
    <property type="entry name" value="ECM_Assembly_Org"/>
</dbReference>
<keyword evidence="1" id="KW-0732">Signal</keyword>
<dbReference type="GO" id="GO:0005576">
    <property type="term" value="C:extracellular region"/>
    <property type="evidence" value="ECO:0007669"/>
    <property type="project" value="InterPro"/>
</dbReference>
<sequence length="303" mass="34057">MQFYTALAVAVFVSFFGPSLCQDGDEEALQNSGDCPLLTWHHHCSFPIVHECAVDVDCGETENKCCFNGCKLTCQTAVKHKQGKRHQGHTMCEKPMDLVFMIDSSESVGVENFKQIKKMVDRTLTQFTISEKKTHVSIMMIDSVPHIELNLNTLKGDNITSENVLKVVDNLQFISGQTRIDLALRMARKEIFSKLGGGRKHVQKILLVFSDGGQTWNPTMLNLRNEVEDLMMAGVQIYSVGVWAEELNLSNLLDIASSPNNLFATEFYGDLLAQLKKISKVPCSDSLKRLLWKQGLRKLTKKE</sequence>
<dbReference type="SUPFAM" id="SSF53300">
    <property type="entry name" value="vWA-like"/>
    <property type="match status" value="1"/>
</dbReference>
<evidence type="ECO:0000313" key="4">
    <source>
        <dbReference type="Proteomes" id="UP000225706"/>
    </source>
</evidence>
<organism evidence="3 4">
    <name type="scientific">Stylophora pistillata</name>
    <name type="common">Smooth cauliflower coral</name>
    <dbReference type="NCBI Taxonomy" id="50429"/>
    <lineage>
        <taxon>Eukaryota</taxon>
        <taxon>Metazoa</taxon>
        <taxon>Cnidaria</taxon>
        <taxon>Anthozoa</taxon>
        <taxon>Hexacorallia</taxon>
        <taxon>Scleractinia</taxon>
        <taxon>Astrocoeniina</taxon>
        <taxon>Pocilloporidae</taxon>
        <taxon>Stylophora</taxon>
    </lineage>
</organism>
<feature type="signal peptide" evidence="1">
    <location>
        <begin position="1"/>
        <end position="21"/>
    </location>
</feature>
<dbReference type="PANTHER" id="PTHR24020">
    <property type="entry name" value="COLLAGEN ALPHA"/>
    <property type="match status" value="1"/>
</dbReference>
<dbReference type="EMBL" id="LSMT01000023">
    <property type="protein sequence ID" value="PFX32404.1"/>
    <property type="molecule type" value="Genomic_DNA"/>
</dbReference>
<proteinExistence type="predicted"/>
<keyword evidence="4" id="KW-1185">Reference proteome</keyword>
<dbReference type="OrthoDB" id="5948877at2759"/>
<dbReference type="Gene3D" id="4.10.75.10">
    <property type="entry name" value="Elafin-like"/>
    <property type="match status" value="1"/>
</dbReference>